<keyword evidence="4" id="KW-1185">Reference proteome</keyword>
<keyword evidence="2" id="KW-0472">Membrane</keyword>
<name>A0A1Q2M581_9GAMM</name>
<sequence length="888" mass="97455">MVNQERFQIVSAGKTVRAKAPQEVLQQLTSAFSIGAEQGKKLFLKGWVIKDQLSSAQVVQYRTQLQQLGLKIEVHPAGKFDNQAILARLKFARQREARKNQLPDANNVQVEVAAPPSSASLKPTEPKSAKEPLVHESALQQEKKPAASEAASPKAPSNHKNGTAWKQLRALFQEEAASQDESVASRIALLPHMLAAAIVPLMFALLLCLCLYQLGMALWSLPAAALAGEFGSATILSAGLTTLLVLFVGVVVVYPFYVAGRSRDSHDLVGSEGNAEDGQGNQSLRLVKKDAPGLFLLLDVLEDTCGLGIATKQKGPQNLSSAVVATQVVVTSGSQIKVIKAGQGQFRLSIGLAAVATLQGGDVLGLIGRALSYYRGRWSRLATELSIGTAQRLQNMQDAFEQERTIFGNDESVITPLRPLHRMVALCGHALIPVVDRLHNMHGRLSGRLGRHLEAQADRTAAHLLGSDGFQGFAERWNYLVHSDLICSEINREAQLIGKKLADVPAAVRWMYSNLSSEDKTGIDAAMGQETEFWPMDEPAGHQRITAVEAHDCAPQLQRVDFSLQKLFEDFVELCGRVSRADGDDSCRPVENRLLLESDKESEAAQQVLTEYFNRVIPRDFLHLKLPTNNELAELDLQSSIDWLRSRLLDLQELEQRRAQLQLTGARIQVGAALVRANLRIDPRSYDLSGTTPSAADESIRDNRVRLEECQQQRHLIHSLFYQRITRTIAAMDTGARGGAEASVSRLRAFDALAEPLTVLGRYGDVVCELIERLPNQELPQTLLQKYPQIICEQVRKLNQLVARHGVVVSAPQQQKLSACGEGAIELSVKGRKDELASGLQALELRCKTVCGVVQEGYQLELAGLLKLCLEEEKRLKVKPLRLAAISA</sequence>
<gene>
    <name evidence="3" type="ORF">Mag101_09325</name>
</gene>
<dbReference type="EMBL" id="CP019650">
    <property type="protein sequence ID" value="AQQ67819.1"/>
    <property type="molecule type" value="Genomic_DNA"/>
</dbReference>
<protein>
    <submittedName>
        <fullName evidence="3">Uncharacterized protein</fullName>
    </submittedName>
</protein>
<feature type="compositionally biased region" description="Low complexity" evidence="1">
    <location>
        <begin position="147"/>
        <end position="156"/>
    </location>
</feature>
<feature type="region of interest" description="Disordered" evidence="1">
    <location>
        <begin position="100"/>
        <end position="161"/>
    </location>
</feature>
<organism evidence="3 4">
    <name type="scientific">Microbulbifer agarilyticus</name>
    <dbReference type="NCBI Taxonomy" id="260552"/>
    <lineage>
        <taxon>Bacteria</taxon>
        <taxon>Pseudomonadati</taxon>
        <taxon>Pseudomonadota</taxon>
        <taxon>Gammaproteobacteria</taxon>
        <taxon>Cellvibrionales</taxon>
        <taxon>Microbulbiferaceae</taxon>
        <taxon>Microbulbifer</taxon>
    </lineage>
</organism>
<dbReference type="Proteomes" id="UP000188219">
    <property type="component" value="Chromosome"/>
</dbReference>
<dbReference type="RefSeq" id="WP_077403872.1">
    <property type="nucleotide sequence ID" value="NZ_CP019650.1"/>
</dbReference>
<feature type="transmembrane region" description="Helical" evidence="2">
    <location>
        <begin position="194"/>
        <end position="215"/>
    </location>
</feature>
<dbReference type="KEGG" id="maga:Mag101_09325"/>
<evidence type="ECO:0000256" key="2">
    <source>
        <dbReference type="SAM" id="Phobius"/>
    </source>
</evidence>
<feature type="transmembrane region" description="Helical" evidence="2">
    <location>
        <begin position="235"/>
        <end position="257"/>
    </location>
</feature>
<evidence type="ECO:0000313" key="3">
    <source>
        <dbReference type="EMBL" id="AQQ67819.1"/>
    </source>
</evidence>
<dbReference type="STRING" id="260552.Mag101_09325"/>
<evidence type="ECO:0000256" key="1">
    <source>
        <dbReference type="SAM" id="MobiDB-lite"/>
    </source>
</evidence>
<proteinExistence type="predicted"/>
<dbReference type="OrthoDB" id="5716768at2"/>
<keyword evidence="2" id="KW-0812">Transmembrane</keyword>
<evidence type="ECO:0000313" key="4">
    <source>
        <dbReference type="Proteomes" id="UP000188219"/>
    </source>
</evidence>
<keyword evidence="2" id="KW-1133">Transmembrane helix</keyword>
<dbReference type="AlphaFoldDB" id="A0A1Q2M581"/>
<reference evidence="3" key="1">
    <citation type="submission" date="2017-02" db="EMBL/GenBank/DDBJ databases">
        <title>Genome of Microbulbifer agarilyticus GP101.</title>
        <authorList>
            <person name="Jung J."/>
            <person name="Bae S.S."/>
            <person name="Baek K."/>
        </authorList>
    </citation>
    <scope>NUCLEOTIDE SEQUENCE [LARGE SCALE GENOMIC DNA]</scope>
    <source>
        <strain evidence="3">GP101</strain>
    </source>
</reference>
<accession>A0A1Q2M581</accession>
<feature type="compositionally biased region" description="Basic and acidic residues" evidence="1">
    <location>
        <begin position="124"/>
        <end position="134"/>
    </location>
</feature>